<sequence>MSKQWYVIHTYSGFERKVKLSIEEQFGHSSYGDRFDEVVIPTEEVVEVRKGKKKVSSRKFFPGYILINVDMNQDIWYMIKNTPKVTGFLGSSSEPVPLSGEEVKTIMDQIKGESARPKPKFSFEKGESVRVIDGPFLNFNGVVEDVNQDKGKVKVMVSIFGRATPVELEFPQIERV</sequence>
<dbReference type="Pfam" id="PF00467">
    <property type="entry name" value="KOW"/>
    <property type="match status" value="1"/>
</dbReference>
<dbReference type="FunFam" id="2.30.30.30:FF:000002">
    <property type="entry name" value="Transcription termination/antitermination factor NusG"/>
    <property type="match status" value="1"/>
</dbReference>
<dbReference type="HAMAP" id="MF_00948">
    <property type="entry name" value="NusG"/>
    <property type="match status" value="1"/>
</dbReference>
<dbReference type="GO" id="GO:0006354">
    <property type="term" value="P:DNA-templated transcription elongation"/>
    <property type="evidence" value="ECO:0007669"/>
    <property type="project" value="InterPro"/>
</dbReference>
<dbReference type="PANTHER" id="PTHR30265">
    <property type="entry name" value="RHO-INTERACTING TRANSCRIPTION TERMINATION FACTOR NUSG"/>
    <property type="match status" value="1"/>
</dbReference>
<dbReference type="InterPro" id="IPR005824">
    <property type="entry name" value="KOW"/>
</dbReference>
<keyword evidence="2" id="KW-0889">Transcription antitermination</keyword>
<evidence type="ECO:0000256" key="2">
    <source>
        <dbReference type="ARBA" id="ARBA00022814"/>
    </source>
</evidence>
<dbReference type="InterPro" id="IPR036735">
    <property type="entry name" value="NGN_dom_sf"/>
</dbReference>
<proteinExistence type="inferred from homology"/>
<dbReference type="Gene3D" id="2.30.30.30">
    <property type="match status" value="1"/>
</dbReference>
<dbReference type="GO" id="GO:0006353">
    <property type="term" value="P:DNA-templated transcription termination"/>
    <property type="evidence" value="ECO:0007669"/>
    <property type="project" value="UniProtKB-KW"/>
</dbReference>
<dbReference type="SMART" id="SM00738">
    <property type="entry name" value="NGN"/>
    <property type="match status" value="1"/>
</dbReference>
<dbReference type="Gene3D" id="3.30.70.940">
    <property type="entry name" value="NusG, N-terminal domain"/>
    <property type="match status" value="1"/>
</dbReference>
<reference evidence="7" key="1">
    <citation type="submission" date="2018-05" db="EMBL/GenBank/DDBJ databases">
        <authorList>
            <person name="Lanie J.A."/>
            <person name="Ng W.-L."/>
            <person name="Kazmierczak K.M."/>
            <person name="Andrzejewski T.M."/>
            <person name="Davidsen T.M."/>
            <person name="Wayne K.J."/>
            <person name="Tettelin H."/>
            <person name="Glass J.I."/>
            <person name="Rusch D."/>
            <person name="Podicherti R."/>
            <person name="Tsui H.-C.T."/>
            <person name="Winkler M.E."/>
        </authorList>
    </citation>
    <scope>NUCLEOTIDE SEQUENCE</scope>
</reference>
<evidence type="ECO:0000256" key="1">
    <source>
        <dbReference type="ARBA" id="ARBA00022472"/>
    </source>
</evidence>
<dbReference type="InterPro" id="IPR014722">
    <property type="entry name" value="Rib_uL2_dom2"/>
</dbReference>
<dbReference type="SMART" id="SM00739">
    <property type="entry name" value="KOW"/>
    <property type="match status" value="1"/>
</dbReference>
<evidence type="ECO:0008006" key="8">
    <source>
        <dbReference type="Google" id="ProtNLM"/>
    </source>
</evidence>
<dbReference type="InterPro" id="IPR008991">
    <property type="entry name" value="Translation_prot_SH3-like_sf"/>
</dbReference>
<name>A0A382PVI0_9ZZZZ</name>
<gene>
    <name evidence="7" type="ORF">METZ01_LOCUS330080</name>
</gene>
<keyword evidence="3" id="KW-0805">Transcription regulation</keyword>
<dbReference type="GO" id="GO:0031564">
    <property type="term" value="P:transcription antitermination"/>
    <property type="evidence" value="ECO:0007669"/>
    <property type="project" value="UniProtKB-KW"/>
</dbReference>
<dbReference type="CDD" id="cd06091">
    <property type="entry name" value="KOW_NusG"/>
    <property type="match status" value="1"/>
</dbReference>
<dbReference type="GO" id="GO:0032784">
    <property type="term" value="P:regulation of DNA-templated transcription elongation"/>
    <property type="evidence" value="ECO:0007669"/>
    <property type="project" value="InterPro"/>
</dbReference>
<dbReference type="PRINTS" id="PR00338">
    <property type="entry name" value="NUSGTNSCPFCT"/>
</dbReference>
<dbReference type="EMBL" id="UINC01110010">
    <property type="protein sequence ID" value="SVC77226.1"/>
    <property type="molecule type" value="Genomic_DNA"/>
</dbReference>
<feature type="domain" description="KOW" evidence="6">
    <location>
        <begin position="122"/>
        <end position="149"/>
    </location>
</feature>
<evidence type="ECO:0000313" key="7">
    <source>
        <dbReference type="EMBL" id="SVC77226.1"/>
    </source>
</evidence>
<dbReference type="InterPro" id="IPR015869">
    <property type="entry name" value="Transcrpt_antiterm_NusG_bac_CS"/>
</dbReference>
<protein>
    <recommendedName>
        <fullName evidence="8">NusG-like N-terminal domain-containing protein</fullName>
    </recommendedName>
</protein>
<keyword evidence="4" id="KW-0804">Transcription</keyword>
<dbReference type="InterPro" id="IPR043425">
    <property type="entry name" value="NusG-like"/>
</dbReference>
<dbReference type="CDD" id="cd09891">
    <property type="entry name" value="NGN_Bact_1"/>
    <property type="match status" value="1"/>
</dbReference>
<dbReference type="PANTHER" id="PTHR30265:SF2">
    <property type="entry name" value="TRANSCRIPTION TERMINATION_ANTITERMINATION PROTEIN NUSG"/>
    <property type="match status" value="1"/>
</dbReference>
<dbReference type="NCBIfam" id="TIGR00922">
    <property type="entry name" value="nusG"/>
    <property type="match status" value="1"/>
</dbReference>
<organism evidence="7">
    <name type="scientific">marine metagenome</name>
    <dbReference type="NCBI Taxonomy" id="408172"/>
    <lineage>
        <taxon>unclassified sequences</taxon>
        <taxon>metagenomes</taxon>
        <taxon>ecological metagenomes</taxon>
    </lineage>
</organism>
<dbReference type="InterPro" id="IPR001062">
    <property type="entry name" value="Transcrpt_antiterm_NusG"/>
</dbReference>
<dbReference type="GO" id="GO:0005829">
    <property type="term" value="C:cytosol"/>
    <property type="evidence" value="ECO:0007669"/>
    <property type="project" value="TreeGrafter"/>
</dbReference>
<dbReference type="InterPro" id="IPR047050">
    <property type="entry name" value="NGN"/>
</dbReference>
<evidence type="ECO:0000259" key="5">
    <source>
        <dbReference type="SMART" id="SM00738"/>
    </source>
</evidence>
<dbReference type="AlphaFoldDB" id="A0A382PVI0"/>
<dbReference type="Pfam" id="PF02357">
    <property type="entry name" value="NusG"/>
    <property type="match status" value="1"/>
</dbReference>
<dbReference type="SUPFAM" id="SSF82679">
    <property type="entry name" value="N-utilization substance G protein NusG, N-terminal domain"/>
    <property type="match status" value="1"/>
</dbReference>
<evidence type="ECO:0000256" key="3">
    <source>
        <dbReference type="ARBA" id="ARBA00023015"/>
    </source>
</evidence>
<dbReference type="PROSITE" id="PS01014">
    <property type="entry name" value="NUSG"/>
    <property type="match status" value="1"/>
</dbReference>
<keyword evidence="1" id="KW-0806">Transcription termination</keyword>
<feature type="domain" description="NusG-like N-terminal" evidence="5">
    <location>
        <begin position="2"/>
        <end position="110"/>
    </location>
</feature>
<accession>A0A382PVI0</accession>
<evidence type="ECO:0000259" key="6">
    <source>
        <dbReference type="SMART" id="SM00739"/>
    </source>
</evidence>
<dbReference type="SUPFAM" id="SSF50104">
    <property type="entry name" value="Translation proteins SH3-like domain"/>
    <property type="match status" value="1"/>
</dbReference>
<dbReference type="InterPro" id="IPR006645">
    <property type="entry name" value="NGN-like_dom"/>
</dbReference>
<evidence type="ECO:0000256" key="4">
    <source>
        <dbReference type="ARBA" id="ARBA00023163"/>
    </source>
</evidence>